<dbReference type="EMBL" id="JABSTU010000009">
    <property type="protein sequence ID" value="KAH8021487.1"/>
    <property type="molecule type" value="Genomic_DNA"/>
</dbReference>
<evidence type="ECO:0008006" key="14">
    <source>
        <dbReference type="Google" id="ProtNLM"/>
    </source>
</evidence>
<evidence type="ECO:0000256" key="8">
    <source>
        <dbReference type="SAM" id="MobiDB-lite"/>
    </source>
</evidence>
<dbReference type="VEuPathDB" id="VectorBase:LOC119168675"/>
<comment type="caution">
    <text evidence="12">The sequence shown here is derived from an EMBL/GenBank/DDBJ whole genome shotgun (WGS) entry which is preliminary data.</text>
</comment>
<comment type="cofactor">
    <cofactor evidence="1">
        <name>Zn(2+)</name>
        <dbReference type="ChEBI" id="CHEBI:29105"/>
    </cofactor>
</comment>
<dbReference type="GO" id="GO:0046872">
    <property type="term" value="F:metal ion binding"/>
    <property type="evidence" value="ECO:0007669"/>
    <property type="project" value="UniProtKB-KW"/>
</dbReference>
<gene>
    <name evidence="12" type="ORF">HPB51_015883</name>
</gene>
<feature type="region of interest" description="Disordered" evidence="8">
    <location>
        <begin position="1"/>
        <end position="90"/>
    </location>
</feature>
<evidence type="ECO:0000256" key="2">
    <source>
        <dbReference type="ARBA" id="ARBA00007357"/>
    </source>
</evidence>
<dbReference type="GO" id="GO:0005886">
    <property type="term" value="C:plasma membrane"/>
    <property type="evidence" value="ECO:0007669"/>
    <property type="project" value="TreeGrafter"/>
</dbReference>
<dbReference type="Pfam" id="PF01431">
    <property type="entry name" value="Peptidase_M13"/>
    <property type="match status" value="1"/>
</dbReference>
<sequence length="764" mass="85272">MTDAMTEYGSRDTKFQTTRDQRTTSSSRTTGSNQRQRDHQSSRSQGKLSTVQGSSSSAVVLSTAQEDSATTPSKTAESVSAPPPSQRTCSSAYSRQANGLSTLVLPLLTVFVGICVVVVTALVAAMSTEAPMLAHAVCTSHDCMLHAQLLRMASNASVDPCDDFYAFSCGSWESHEKRSRIDDLVAEVSNVAIGSLRSKSRSSKKAAKLFGACTQPSKSDVESNLKLFKELRRNLSMFWPEAPPRGAATAHPMDMLLNLAINWRMGLLFQARILLSPVSGTPVFVFTPGTLSSRWRPEDVMPESEAEYKSYVRKHLEILNASTSFSISALKALQSHFVSMSLDVARGDPYHVPLNIASLAASWPWHDTWLLELINKHSKPYLFGADSPVVIGSKLFENIDVLFTKHSDRAIAEAISWMFIEEHLWIVAGRSDLRVGTSEKSGRLVERACLDYVSSSLGLLAAEDYVRNEYPARTRKRVNSLVGQITLTFYDSVESATWLDLDAKNMALAKIRKLKAKIWPATQFFDQNATKELYEKFPDMTGPFFGSFVQSLRTLRGLLTDAHFDDLYTMQIALPHGSFDFDYCFNQALVSMAVLKAPVYYFDGTDAMIYGGFGTLYAQEGAKTMDLLGRVIDADCQLIVKDWQRIYYSYKEKMACVYTKDTRVDLEVFPLVAGLEITYRTFLDALRRHSDSSLRLESLEQYTEKQLFFMTYCSALCSSHTDLDARERCNAPLKNFKAFAKAYNCSPDTPMNPQHKCAVFTTQK</sequence>
<keyword evidence="3" id="KW-0645">Protease</keyword>
<dbReference type="GO" id="GO:0004222">
    <property type="term" value="F:metalloendopeptidase activity"/>
    <property type="evidence" value="ECO:0007669"/>
    <property type="project" value="InterPro"/>
</dbReference>
<evidence type="ECO:0000256" key="3">
    <source>
        <dbReference type="ARBA" id="ARBA00022670"/>
    </source>
</evidence>
<keyword evidence="9" id="KW-0472">Membrane</keyword>
<dbReference type="PANTHER" id="PTHR11733">
    <property type="entry name" value="ZINC METALLOPROTEASE FAMILY M13 NEPRILYSIN-RELATED"/>
    <property type="match status" value="1"/>
</dbReference>
<dbReference type="GO" id="GO:0016485">
    <property type="term" value="P:protein processing"/>
    <property type="evidence" value="ECO:0007669"/>
    <property type="project" value="TreeGrafter"/>
</dbReference>
<evidence type="ECO:0000256" key="9">
    <source>
        <dbReference type="SAM" id="Phobius"/>
    </source>
</evidence>
<dbReference type="AlphaFoldDB" id="A0A9J6DH91"/>
<evidence type="ECO:0000256" key="1">
    <source>
        <dbReference type="ARBA" id="ARBA00001947"/>
    </source>
</evidence>
<accession>A0A9J6DH91</accession>
<keyword evidence="6" id="KW-0862">Zinc</keyword>
<keyword evidence="13" id="KW-1185">Reference proteome</keyword>
<evidence type="ECO:0000313" key="12">
    <source>
        <dbReference type="EMBL" id="KAH8021487.1"/>
    </source>
</evidence>
<name>A0A9J6DH91_RHIMP</name>
<dbReference type="Pfam" id="PF05649">
    <property type="entry name" value="Peptidase_M13_N"/>
    <property type="match status" value="1"/>
</dbReference>
<dbReference type="InterPro" id="IPR000718">
    <property type="entry name" value="Peptidase_M13"/>
</dbReference>
<dbReference type="Gene3D" id="1.10.1380.10">
    <property type="entry name" value="Neutral endopeptidase , domain2"/>
    <property type="match status" value="1"/>
</dbReference>
<evidence type="ECO:0000259" key="10">
    <source>
        <dbReference type="Pfam" id="PF01431"/>
    </source>
</evidence>
<evidence type="ECO:0000313" key="13">
    <source>
        <dbReference type="Proteomes" id="UP000821866"/>
    </source>
</evidence>
<keyword evidence="4" id="KW-0479">Metal-binding</keyword>
<dbReference type="Proteomes" id="UP000821866">
    <property type="component" value="Chromosome 7"/>
</dbReference>
<reference evidence="12" key="1">
    <citation type="journal article" date="2020" name="Cell">
        <title>Large-Scale Comparative Analyses of Tick Genomes Elucidate Their Genetic Diversity and Vector Capacities.</title>
        <authorList>
            <consortium name="Tick Genome and Microbiome Consortium (TIGMIC)"/>
            <person name="Jia N."/>
            <person name="Wang J."/>
            <person name="Shi W."/>
            <person name="Du L."/>
            <person name="Sun Y."/>
            <person name="Zhan W."/>
            <person name="Jiang J.F."/>
            <person name="Wang Q."/>
            <person name="Zhang B."/>
            <person name="Ji P."/>
            <person name="Bell-Sakyi L."/>
            <person name="Cui X.M."/>
            <person name="Yuan T.T."/>
            <person name="Jiang B.G."/>
            <person name="Yang W.F."/>
            <person name="Lam T.T."/>
            <person name="Chang Q.C."/>
            <person name="Ding S.J."/>
            <person name="Wang X.J."/>
            <person name="Zhu J.G."/>
            <person name="Ruan X.D."/>
            <person name="Zhao L."/>
            <person name="Wei J.T."/>
            <person name="Ye R.Z."/>
            <person name="Que T.C."/>
            <person name="Du C.H."/>
            <person name="Zhou Y.H."/>
            <person name="Cheng J.X."/>
            <person name="Dai P.F."/>
            <person name="Guo W.B."/>
            <person name="Han X.H."/>
            <person name="Huang E.J."/>
            <person name="Li L.F."/>
            <person name="Wei W."/>
            <person name="Gao Y.C."/>
            <person name="Liu J.Z."/>
            <person name="Shao H.Z."/>
            <person name="Wang X."/>
            <person name="Wang C.C."/>
            <person name="Yang T.C."/>
            <person name="Huo Q.B."/>
            <person name="Li W."/>
            <person name="Chen H.Y."/>
            <person name="Chen S.E."/>
            <person name="Zhou L.G."/>
            <person name="Ni X.B."/>
            <person name="Tian J.H."/>
            <person name="Sheng Y."/>
            <person name="Liu T."/>
            <person name="Pan Y.S."/>
            <person name="Xia L.Y."/>
            <person name="Li J."/>
            <person name="Zhao F."/>
            <person name="Cao W.C."/>
        </authorList>
    </citation>
    <scope>NUCLEOTIDE SEQUENCE</scope>
    <source>
        <strain evidence="12">Rmic-2018</strain>
    </source>
</reference>
<dbReference type="InterPro" id="IPR042089">
    <property type="entry name" value="Peptidase_M13_dom_2"/>
</dbReference>
<evidence type="ECO:0000256" key="5">
    <source>
        <dbReference type="ARBA" id="ARBA00022801"/>
    </source>
</evidence>
<comment type="similarity">
    <text evidence="2">Belongs to the peptidase M13 family.</text>
</comment>
<keyword evidence="9" id="KW-1133">Transmembrane helix</keyword>
<dbReference type="PROSITE" id="PS51885">
    <property type="entry name" value="NEPRILYSIN"/>
    <property type="match status" value="1"/>
</dbReference>
<dbReference type="Gene3D" id="3.40.390.10">
    <property type="entry name" value="Collagenase (Catalytic Domain)"/>
    <property type="match status" value="1"/>
</dbReference>
<evidence type="ECO:0000256" key="6">
    <source>
        <dbReference type="ARBA" id="ARBA00022833"/>
    </source>
</evidence>
<organism evidence="12 13">
    <name type="scientific">Rhipicephalus microplus</name>
    <name type="common">Cattle tick</name>
    <name type="synonym">Boophilus microplus</name>
    <dbReference type="NCBI Taxonomy" id="6941"/>
    <lineage>
        <taxon>Eukaryota</taxon>
        <taxon>Metazoa</taxon>
        <taxon>Ecdysozoa</taxon>
        <taxon>Arthropoda</taxon>
        <taxon>Chelicerata</taxon>
        <taxon>Arachnida</taxon>
        <taxon>Acari</taxon>
        <taxon>Parasitiformes</taxon>
        <taxon>Ixodida</taxon>
        <taxon>Ixodoidea</taxon>
        <taxon>Ixodidae</taxon>
        <taxon>Rhipicephalinae</taxon>
        <taxon>Rhipicephalus</taxon>
        <taxon>Boophilus</taxon>
    </lineage>
</organism>
<protein>
    <recommendedName>
        <fullName evidence="14">M13 family peptidase</fullName>
    </recommendedName>
</protein>
<feature type="domain" description="Peptidase M13 C-terminal" evidence="10">
    <location>
        <begin position="590"/>
        <end position="759"/>
    </location>
</feature>
<dbReference type="InterPro" id="IPR008753">
    <property type="entry name" value="Peptidase_M13_N"/>
</dbReference>
<proteinExistence type="inferred from homology"/>
<evidence type="ECO:0000256" key="7">
    <source>
        <dbReference type="ARBA" id="ARBA00023049"/>
    </source>
</evidence>
<evidence type="ECO:0000259" key="11">
    <source>
        <dbReference type="Pfam" id="PF05649"/>
    </source>
</evidence>
<dbReference type="PANTHER" id="PTHR11733:SF241">
    <property type="entry name" value="GH26575P-RELATED"/>
    <property type="match status" value="1"/>
</dbReference>
<dbReference type="InterPro" id="IPR018497">
    <property type="entry name" value="Peptidase_M13_C"/>
</dbReference>
<evidence type="ECO:0000256" key="4">
    <source>
        <dbReference type="ARBA" id="ARBA00022723"/>
    </source>
</evidence>
<keyword evidence="5" id="KW-0378">Hydrolase</keyword>
<feature type="compositionally biased region" description="Basic and acidic residues" evidence="8">
    <location>
        <begin position="9"/>
        <end position="22"/>
    </location>
</feature>
<reference evidence="12" key="2">
    <citation type="submission" date="2021-09" db="EMBL/GenBank/DDBJ databases">
        <authorList>
            <person name="Jia N."/>
            <person name="Wang J."/>
            <person name="Shi W."/>
            <person name="Du L."/>
            <person name="Sun Y."/>
            <person name="Zhan W."/>
            <person name="Jiang J."/>
            <person name="Wang Q."/>
            <person name="Zhang B."/>
            <person name="Ji P."/>
            <person name="Sakyi L.B."/>
            <person name="Cui X."/>
            <person name="Yuan T."/>
            <person name="Jiang B."/>
            <person name="Yang W."/>
            <person name="Lam T.T.-Y."/>
            <person name="Chang Q."/>
            <person name="Ding S."/>
            <person name="Wang X."/>
            <person name="Zhu J."/>
            <person name="Ruan X."/>
            <person name="Zhao L."/>
            <person name="Wei J."/>
            <person name="Que T."/>
            <person name="Du C."/>
            <person name="Cheng J."/>
            <person name="Dai P."/>
            <person name="Han X."/>
            <person name="Huang E."/>
            <person name="Gao Y."/>
            <person name="Liu J."/>
            <person name="Shao H."/>
            <person name="Ye R."/>
            <person name="Li L."/>
            <person name="Wei W."/>
            <person name="Wang X."/>
            <person name="Wang C."/>
            <person name="Huo Q."/>
            <person name="Li W."/>
            <person name="Guo W."/>
            <person name="Chen H."/>
            <person name="Chen S."/>
            <person name="Zhou L."/>
            <person name="Zhou L."/>
            <person name="Ni X."/>
            <person name="Tian J."/>
            <person name="Zhou Y."/>
            <person name="Sheng Y."/>
            <person name="Liu T."/>
            <person name="Pan Y."/>
            <person name="Xia L."/>
            <person name="Li J."/>
            <person name="Zhao F."/>
            <person name="Cao W."/>
        </authorList>
    </citation>
    <scope>NUCLEOTIDE SEQUENCE</scope>
    <source>
        <strain evidence="12">Rmic-2018</strain>
        <tissue evidence="12">Larvae</tissue>
    </source>
</reference>
<keyword evidence="7" id="KW-0482">Metalloprotease</keyword>
<dbReference type="InterPro" id="IPR024079">
    <property type="entry name" value="MetalloPept_cat_dom_sf"/>
</dbReference>
<feature type="domain" description="Peptidase M13 N-terminal" evidence="11">
    <location>
        <begin position="160"/>
        <end position="518"/>
    </location>
</feature>
<dbReference type="SUPFAM" id="SSF55486">
    <property type="entry name" value="Metalloproteases ('zincins'), catalytic domain"/>
    <property type="match status" value="1"/>
</dbReference>
<feature type="compositionally biased region" description="Polar residues" evidence="8">
    <location>
        <begin position="46"/>
        <end position="78"/>
    </location>
</feature>
<feature type="compositionally biased region" description="Low complexity" evidence="8">
    <location>
        <begin position="23"/>
        <end position="34"/>
    </location>
</feature>
<feature type="transmembrane region" description="Helical" evidence="9">
    <location>
        <begin position="103"/>
        <end position="126"/>
    </location>
</feature>
<keyword evidence="9" id="KW-0812">Transmembrane</keyword>